<feature type="active site" evidence="9">
    <location>
        <position position="272"/>
    </location>
</feature>
<evidence type="ECO:0000313" key="11">
    <source>
        <dbReference type="Proteomes" id="UP000186230"/>
    </source>
</evidence>
<keyword evidence="8 9" id="KW-0131">Cell cycle</keyword>
<dbReference type="GO" id="GO:0006313">
    <property type="term" value="P:DNA transposition"/>
    <property type="evidence" value="ECO:0007669"/>
    <property type="project" value="UniProtKB-UniRule"/>
</dbReference>
<evidence type="ECO:0000256" key="5">
    <source>
        <dbReference type="ARBA" id="ARBA00022908"/>
    </source>
</evidence>
<dbReference type="Proteomes" id="UP000186230">
    <property type="component" value="Chromosome"/>
</dbReference>
<dbReference type="InterPro" id="IPR050090">
    <property type="entry name" value="Tyrosine_recombinase_XerCD"/>
</dbReference>
<keyword evidence="11" id="KW-1185">Reference proteome</keyword>
<dbReference type="GO" id="GO:0003677">
    <property type="term" value="F:DNA binding"/>
    <property type="evidence" value="ECO:0007669"/>
    <property type="project" value="UniProtKB-UniRule"/>
</dbReference>
<dbReference type="Gene3D" id="1.10.443.10">
    <property type="entry name" value="Intergrase catalytic core"/>
    <property type="match status" value="1"/>
</dbReference>
<keyword evidence="3 9" id="KW-0132">Cell division</keyword>
<comment type="similarity">
    <text evidence="9">Belongs to the 'phage' integrase family. XerC subfamily.</text>
</comment>
<dbReference type="AlphaFoldDB" id="A0A1L7I6D9"/>
<keyword evidence="2 9" id="KW-0963">Cytoplasm</keyword>
<dbReference type="PROSITE" id="PS51898">
    <property type="entry name" value="TYR_RECOMBINASE"/>
    <property type="match status" value="1"/>
</dbReference>
<evidence type="ECO:0000313" key="10">
    <source>
        <dbReference type="EMBL" id="APU69160.1"/>
    </source>
</evidence>
<feature type="active site" evidence="9">
    <location>
        <position position="249"/>
    </location>
</feature>
<evidence type="ECO:0000256" key="7">
    <source>
        <dbReference type="ARBA" id="ARBA00023172"/>
    </source>
</evidence>
<dbReference type="GO" id="GO:0051301">
    <property type="term" value="P:cell division"/>
    <property type="evidence" value="ECO:0007669"/>
    <property type="project" value="UniProtKB-KW"/>
</dbReference>
<feature type="active site" evidence="9">
    <location>
        <position position="152"/>
    </location>
</feature>
<evidence type="ECO:0000256" key="1">
    <source>
        <dbReference type="ARBA" id="ARBA00004496"/>
    </source>
</evidence>
<evidence type="ECO:0000256" key="9">
    <source>
        <dbReference type="HAMAP-Rule" id="MF_01808"/>
    </source>
</evidence>
<keyword evidence="4 9" id="KW-0159">Chromosome partition</keyword>
<dbReference type="KEGG" id="gfl:GRFL_2436"/>
<keyword evidence="7 9" id="KW-0233">DNA recombination</keyword>
<dbReference type="GO" id="GO:0007059">
    <property type="term" value="P:chromosome segregation"/>
    <property type="evidence" value="ECO:0007669"/>
    <property type="project" value="UniProtKB-UniRule"/>
</dbReference>
<comment type="subunit">
    <text evidence="9">Forms a cyclic heterotetrameric complex composed of two molecules of XerC and two molecules of XerD.</text>
</comment>
<evidence type="ECO:0000256" key="4">
    <source>
        <dbReference type="ARBA" id="ARBA00022829"/>
    </source>
</evidence>
<dbReference type="SUPFAM" id="SSF56349">
    <property type="entry name" value="DNA breaking-rejoining enzymes"/>
    <property type="match status" value="1"/>
</dbReference>
<proteinExistence type="inferred from homology"/>
<dbReference type="STRING" id="1229726.GRFL_2436"/>
<evidence type="ECO:0000256" key="3">
    <source>
        <dbReference type="ARBA" id="ARBA00022618"/>
    </source>
</evidence>
<organism evidence="10 11">
    <name type="scientific">Christiangramia flava JLT2011</name>
    <dbReference type="NCBI Taxonomy" id="1229726"/>
    <lineage>
        <taxon>Bacteria</taxon>
        <taxon>Pseudomonadati</taxon>
        <taxon>Bacteroidota</taxon>
        <taxon>Flavobacteriia</taxon>
        <taxon>Flavobacteriales</taxon>
        <taxon>Flavobacteriaceae</taxon>
        <taxon>Christiangramia</taxon>
    </lineage>
</organism>
<keyword evidence="6 9" id="KW-0238">DNA-binding</keyword>
<dbReference type="InterPro" id="IPR044068">
    <property type="entry name" value="CB"/>
</dbReference>
<reference evidence="10 11" key="1">
    <citation type="submission" date="2016-07" db="EMBL/GenBank/DDBJ databases">
        <title>Multi-omics approach to identify versatile polysaccharide utilization systems of a marine flavobacterium Gramella flava.</title>
        <authorList>
            <person name="Tang K."/>
        </authorList>
    </citation>
    <scope>NUCLEOTIDE SEQUENCE [LARGE SCALE GENOMIC DNA]</scope>
    <source>
        <strain evidence="10 11">JLT2011</strain>
    </source>
</reference>
<comment type="subcellular location">
    <subcellularLocation>
        <location evidence="1 9">Cytoplasm</location>
    </subcellularLocation>
</comment>
<dbReference type="GO" id="GO:0009037">
    <property type="term" value="F:tyrosine-based site-specific recombinase activity"/>
    <property type="evidence" value="ECO:0007669"/>
    <property type="project" value="UniProtKB-UniRule"/>
</dbReference>
<sequence>MGDNSFFMLFSEFIDYLSVEKNYSRHTIQAYSRDLEEFQQFIISEYEQEELLQVSYPQIRSWIVSLSERNISNRSINRKLSSLKAFYKFQLKTGNLEYSPMAKHKALKTSRKIQVPFSQDEVVEVMELLEEDSFSGLRDRFLIELLYSTGMRRAELINLKLANLDLTAETIKVLGKRNKERYIPLLKSLTPSAQKYLDARKEVENSQSDGYLFLTEKGAKIYESLVYRIINSYFSKVSGKLKKSPHILRHSFATHLLNQGANLNAVKELLGHSSLAATQIYTHNSIAELSKIHEAAHPRNNKN</sequence>
<dbReference type="PANTHER" id="PTHR30349">
    <property type="entry name" value="PHAGE INTEGRASE-RELATED"/>
    <property type="match status" value="1"/>
</dbReference>
<dbReference type="HAMAP" id="MF_01808">
    <property type="entry name" value="Recomb_XerC_XerD"/>
    <property type="match status" value="1"/>
</dbReference>
<feature type="active site" evidence="9">
    <location>
        <position position="246"/>
    </location>
</feature>
<evidence type="ECO:0000256" key="2">
    <source>
        <dbReference type="ARBA" id="ARBA00022490"/>
    </source>
</evidence>
<dbReference type="InterPro" id="IPR011010">
    <property type="entry name" value="DNA_brk_join_enz"/>
</dbReference>
<dbReference type="InterPro" id="IPR013762">
    <property type="entry name" value="Integrase-like_cat_sf"/>
</dbReference>
<comment type="function">
    <text evidence="9">Site-specific tyrosine recombinase, which acts by catalyzing the cutting and rejoining of the recombining DNA molecules. The XerC-XerD complex is essential to convert dimers of the bacterial chromosome into monomers to permit their segregation at cell division. It also contributes to the segregational stability of plasmids.</text>
</comment>
<dbReference type="InterPro" id="IPR023009">
    <property type="entry name" value="Tyrosine_recombinase_XerC/XerD"/>
</dbReference>
<evidence type="ECO:0000256" key="8">
    <source>
        <dbReference type="ARBA" id="ARBA00023306"/>
    </source>
</evidence>
<dbReference type="PANTHER" id="PTHR30349:SF77">
    <property type="entry name" value="TYROSINE RECOMBINASE XERC"/>
    <property type="match status" value="1"/>
</dbReference>
<dbReference type="InterPro" id="IPR002104">
    <property type="entry name" value="Integrase_catalytic"/>
</dbReference>
<gene>
    <name evidence="9" type="primary">xerC</name>
    <name evidence="10" type="ORF">GRFL_2436</name>
</gene>
<dbReference type="GO" id="GO:0005737">
    <property type="term" value="C:cytoplasm"/>
    <property type="evidence" value="ECO:0007669"/>
    <property type="project" value="UniProtKB-SubCell"/>
</dbReference>
<dbReference type="Pfam" id="PF02899">
    <property type="entry name" value="Phage_int_SAM_1"/>
    <property type="match status" value="1"/>
</dbReference>
<dbReference type="Gene3D" id="1.10.150.130">
    <property type="match status" value="1"/>
</dbReference>
<name>A0A1L7I6D9_9FLAO</name>
<feature type="active site" description="O-(3'-phospho-DNA)-tyrosine intermediate" evidence="9">
    <location>
        <position position="281"/>
    </location>
</feature>
<dbReference type="PROSITE" id="PS51900">
    <property type="entry name" value="CB"/>
    <property type="match status" value="1"/>
</dbReference>
<dbReference type="InterPro" id="IPR004107">
    <property type="entry name" value="Integrase_SAM-like_N"/>
</dbReference>
<accession>A0A1L7I6D9</accession>
<dbReference type="Pfam" id="PF00589">
    <property type="entry name" value="Phage_integrase"/>
    <property type="match status" value="1"/>
</dbReference>
<feature type="active site" evidence="9">
    <location>
        <position position="176"/>
    </location>
</feature>
<evidence type="ECO:0000256" key="6">
    <source>
        <dbReference type="ARBA" id="ARBA00023125"/>
    </source>
</evidence>
<protein>
    <recommendedName>
        <fullName evidence="9">Tyrosine recombinase XerC</fullName>
    </recommendedName>
</protein>
<keyword evidence="5 9" id="KW-0229">DNA integration</keyword>
<dbReference type="EMBL" id="CP016359">
    <property type="protein sequence ID" value="APU69160.1"/>
    <property type="molecule type" value="Genomic_DNA"/>
</dbReference>
<dbReference type="InterPro" id="IPR010998">
    <property type="entry name" value="Integrase_recombinase_N"/>
</dbReference>